<evidence type="ECO:0000256" key="1">
    <source>
        <dbReference type="SAM" id="MobiDB-lite"/>
    </source>
</evidence>
<proteinExistence type="predicted"/>
<gene>
    <name evidence="2" type="ORF">SAMN06265784_103197</name>
</gene>
<sequence length="44" mass="4532">MPHASSQAPQPPQSSSPRLHGAAVVRPAETNPHAGTTADAFRTV</sequence>
<dbReference type="EMBL" id="FXAT01000003">
    <property type="protein sequence ID" value="SMG33770.1"/>
    <property type="molecule type" value="Genomic_DNA"/>
</dbReference>
<feature type="region of interest" description="Disordered" evidence="1">
    <location>
        <begin position="1"/>
        <end position="44"/>
    </location>
</feature>
<name>A0A1X7JYX5_9BURK</name>
<keyword evidence="3" id="KW-1185">Reference proteome</keyword>
<dbReference type="Proteomes" id="UP000193228">
    <property type="component" value="Unassembled WGS sequence"/>
</dbReference>
<dbReference type="STRING" id="1515439.SAMN06265784_103197"/>
<protein>
    <submittedName>
        <fullName evidence="2">Uncharacterized protein</fullName>
    </submittedName>
</protein>
<accession>A0A1X7JYX5</accession>
<dbReference type="AlphaFoldDB" id="A0A1X7JYX5"/>
<evidence type="ECO:0000313" key="3">
    <source>
        <dbReference type="Proteomes" id="UP000193228"/>
    </source>
</evidence>
<reference evidence="3" key="1">
    <citation type="submission" date="2017-04" db="EMBL/GenBank/DDBJ databases">
        <authorList>
            <person name="Varghese N."/>
            <person name="Submissions S."/>
        </authorList>
    </citation>
    <scope>NUCLEOTIDE SEQUENCE [LARGE SCALE GENOMIC DNA]</scope>
    <source>
        <strain evidence="3">LMG 29540</strain>
    </source>
</reference>
<evidence type="ECO:0000313" key="2">
    <source>
        <dbReference type="EMBL" id="SMG33770.1"/>
    </source>
</evidence>
<organism evidence="2 3">
    <name type="scientific">Paraburkholderia susongensis</name>
    <dbReference type="NCBI Taxonomy" id="1515439"/>
    <lineage>
        <taxon>Bacteria</taxon>
        <taxon>Pseudomonadati</taxon>
        <taxon>Pseudomonadota</taxon>
        <taxon>Betaproteobacteria</taxon>
        <taxon>Burkholderiales</taxon>
        <taxon>Burkholderiaceae</taxon>
        <taxon>Paraburkholderia</taxon>
    </lineage>
</organism>